<comment type="caution">
    <text evidence="8">The sequence shown here is derived from an EMBL/GenBank/DDBJ whole genome shotgun (WGS) entry which is preliminary data.</text>
</comment>
<dbReference type="SUPFAM" id="SSF158694">
    <property type="entry name" value="UraD-Like"/>
    <property type="match status" value="1"/>
</dbReference>
<evidence type="ECO:0000256" key="1">
    <source>
        <dbReference type="ARBA" id="ARBA00001163"/>
    </source>
</evidence>
<dbReference type="GO" id="GO:0051997">
    <property type="term" value="F:2-oxo-4-hydroxy-4-carboxy-5-ureidoimidazoline decarboxylase activity"/>
    <property type="evidence" value="ECO:0007669"/>
    <property type="project" value="UniProtKB-EC"/>
</dbReference>
<feature type="domain" description="Oxo-4-hydroxy-4-carboxy-5-ureidoimidazoline decarboxylase" evidence="7">
    <location>
        <begin position="7"/>
        <end position="162"/>
    </location>
</feature>
<organism evidence="8 9">
    <name type="scientific">Acinetobacter brisouii CIP 110357</name>
    <dbReference type="NCBI Taxonomy" id="1341683"/>
    <lineage>
        <taxon>Bacteria</taxon>
        <taxon>Pseudomonadati</taxon>
        <taxon>Pseudomonadota</taxon>
        <taxon>Gammaproteobacteria</taxon>
        <taxon>Moraxellales</taxon>
        <taxon>Moraxellaceae</taxon>
        <taxon>Acinetobacter</taxon>
    </lineage>
</organism>
<keyword evidence="5" id="KW-0210">Decarboxylase</keyword>
<reference evidence="8 9" key="1">
    <citation type="submission" date="2013-10" db="EMBL/GenBank/DDBJ databases">
        <title>The Genome Sequence of Acinetobacter brisouii CIP 110357.</title>
        <authorList>
            <consortium name="The Broad Institute Genomics Platform"/>
            <consortium name="The Broad Institute Genome Sequencing Center for Infectious Disease"/>
            <person name="Cerqueira G."/>
            <person name="Feldgarden M."/>
            <person name="Courvalin P."/>
            <person name="Grillot-Courvalin C."/>
            <person name="Clermont D."/>
            <person name="Rocha E."/>
            <person name="Yoon E.-J."/>
            <person name="Nemec A."/>
            <person name="Young S.K."/>
            <person name="Zeng Q."/>
            <person name="Gargeya S."/>
            <person name="Fitzgerald M."/>
            <person name="Abouelleil A."/>
            <person name="Alvarado L."/>
            <person name="Berlin A.M."/>
            <person name="Chapman S.B."/>
            <person name="Gainer-Dewar J."/>
            <person name="Goldberg J."/>
            <person name="Gnerre S."/>
            <person name="Griggs A."/>
            <person name="Gujja S."/>
            <person name="Hansen M."/>
            <person name="Howarth C."/>
            <person name="Imamovic A."/>
            <person name="Ireland A."/>
            <person name="Larimer J."/>
            <person name="McCowan C."/>
            <person name="Murphy C."/>
            <person name="Pearson M."/>
            <person name="Poon T.W."/>
            <person name="Priest M."/>
            <person name="Roberts A."/>
            <person name="Saif S."/>
            <person name="Shea T."/>
            <person name="Sykes S."/>
            <person name="Wortman J."/>
            <person name="Nusbaum C."/>
            <person name="Birren B."/>
        </authorList>
    </citation>
    <scope>NUCLEOTIDE SEQUENCE [LARGE SCALE GENOMIC DNA]</scope>
    <source>
        <strain evidence="8 9">CIP 110357</strain>
    </source>
</reference>
<dbReference type="NCBIfam" id="NF010372">
    <property type="entry name" value="PRK13798.1"/>
    <property type="match status" value="1"/>
</dbReference>
<dbReference type="GO" id="GO:0019628">
    <property type="term" value="P:urate catabolic process"/>
    <property type="evidence" value="ECO:0007669"/>
    <property type="project" value="TreeGrafter"/>
</dbReference>
<comment type="catalytic activity">
    <reaction evidence="1">
        <text>5-hydroxy-2-oxo-4-ureido-2,5-dihydro-1H-imidazole-5-carboxylate + H(+) = (S)-allantoin + CO2</text>
        <dbReference type="Rhea" id="RHEA:26301"/>
        <dbReference type="ChEBI" id="CHEBI:15378"/>
        <dbReference type="ChEBI" id="CHEBI:15678"/>
        <dbReference type="ChEBI" id="CHEBI:16526"/>
        <dbReference type="ChEBI" id="CHEBI:58639"/>
        <dbReference type="EC" id="4.1.1.97"/>
    </reaction>
</comment>
<evidence type="ECO:0000313" key="9">
    <source>
        <dbReference type="Proteomes" id="UP000018418"/>
    </source>
</evidence>
<name>V2UPB8_9GAMM</name>
<dbReference type="STRING" id="396323.VH98_04660"/>
<dbReference type="Gene3D" id="1.10.3330.10">
    <property type="entry name" value="Oxo-4-hydroxy-4-carboxy-5-ureidoimidazoline decarboxylase"/>
    <property type="match status" value="1"/>
</dbReference>
<dbReference type="Pfam" id="PF09349">
    <property type="entry name" value="OHCU_decarbox"/>
    <property type="match status" value="1"/>
</dbReference>
<evidence type="ECO:0000256" key="6">
    <source>
        <dbReference type="ARBA" id="ARBA00023239"/>
    </source>
</evidence>
<accession>V2UPB8</accession>
<keyword evidence="4" id="KW-0659">Purine metabolism</keyword>
<dbReference type="InterPro" id="IPR017595">
    <property type="entry name" value="OHCU_decarboxylase-2"/>
</dbReference>
<dbReference type="InterPro" id="IPR018020">
    <property type="entry name" value="OHCU_decarboxylase"/>
</dbReference>
<sequence length="168" mass="19228">MQLSEFNQLSETQAQEFLKHCVHISSWVRTLSEQRPYPSKHTLINAAEMQTETWTWSDIKAALDAHPRIGEQQAKQALSAQEQAFSQQEQALIYQGVETTDALYEANLAYEQKFGFIFLIKAVGLTHMDIFEALQQRLQNDLETEKQVVHEQLAGIALHRLELGIESD</sequence>
<comment type="pathway">
    <text evidence="2">Purine metabolism; urate degradation; (S)-allantoin from urate: step 3/3.</text>
</comment>
<protein>
    <recommendedName>
        <fullName evidence="3">2-oxo-4-hydroxy-4-carboxy-5-ureidoimidazoline decarboxylase</fullName>
        <ecNumber evidence="3">4.1.1.97</ecNumber>
    </recommendedName>
</protein>
<evidence type="ECO:0000259" key="7">
    <source>
        <dbReference type="Pfam" id="PF09349"/>
    </source>
</evidence>
<evidence type="ECO:0000256" key="2">
    <source>
        <dbReference type="ARBA" id="ARBA00004754"/>
    </source>
</evidence>
<dbReference type="PATRIC" id="fig|1341683.3.peg.2456"/>
<dbReference type="RefSeq" id="WP_004902706.1">
    <property type="nucleotide sequence ID" value="NZ_BBTI01000005.1"/>
</dbReference>
<dbReference type="EMBL" id="AYEU01000007">
    <property type="protein sequence ID" value="ESK50500.1"/>
    <property type="molecule type" value="Genomic_DNA"/>
</dbReference>
<keyword evidence="9" id="KW-1185">Reference proteome</keyword>
<dbReference type="HOGENOM" id="CLU_092522_2_1_6"/>
<dbReference type="OrthoDB" id="9800909at2"/>
<evidence type="ECO:0000256" key="3">
    <source>
        <dbReference type="ARBA" id="ARBA00012257"/>
    </source>
</evidence>
<evidence type="ECO:0000256" key="4">
    <source>
        <dbReference type="ARBA" id="ARBA00022631"/>
    </source>
</evidence>
<dbReference type="EC" id="4.1.1.97" evidence="3"/>
<dbReference type="Proteomes" id="UP000018418">
    <property type="component" value="Unassembled WGS sequence"/>
</dbReference>
<keyword evidence="6" id="KW-0456">Lyase</keyword>
<dbReference type="PANTHER" id="PTHR43466:SF1">
    <property type="entry name" value="2-OXO-4-HYDROXY-4-CARBOXY-5-UREIDOIMIDAZOLINE DECARBOXYLASE-RELATED"/>
    <property type="match status" value="1"/>
</dbReference>
<dbReference type="NCBIfam" id="TIGR03180">
    <property type="entry name" value="UraD_2"/>
    <property type="match status" value="1"/>
</dbReference>
<dbReference type="AlphaFoldDB" id="V2UPB8"/>
<dbReference type="PANTHER" id="PTHR43466">
    <property type="entry name" value="2-OXO-4-HYDROXY-4-CARBOXY-5-UREIDOIMIDAZOLINE DECARBOXYLASE-RELATED"/>
    <property type="match status" value="1"/>
</dbReference>
<dbReference type="GO" id="GO:0006144">
    <property type="term" value="P:purine nucleobase metabolic process"/>
    <property type="evidence" value="ECO:0007669"/>
    <property type="project" value="UniProtKB-KW"/>
</dbReference>
<proteinExistence type="predicted"/>
<dbReference type="InterPro" id="IPR036778">
    <property type="entry name" value="OHCU_decarboxylase_sf"/>
</dbReference>
<evidence type="ECO:0000256" key="5">
    <source>
        <dbReference type="ARBA" id="ARBA00022793"/>
    </source>
</evidence>
<evidence type="ECO:0000313" key="8">
    <source>
        <dbReference type="EMBL" id="ESK50500.1"/>
    </source>
</evidence>
<gene>
    <name evidence="8" type="ORF">P255_02482</name>
</gene>